<feature type="region of interest" description="Disordered" evidence="2">
    <location>
        <begin position="140"/>
        <end position="216"/>
    </location>
</feature>
<dbReference type="EMBL" id="FNAS01000001">
    <property type="protein sequence ID" value="SDD84480.1"/>
    <property type="molecule type" value="Genomic_DNA"/>
</dbReference>
<dbReference type="OrthoDB" id="1525165at2"/>
<accession>A0A1G6Y2B4</accession>
<gene>
    <name evidence="3" type="ORF">SAMN05421544_1013</name>
</gene>
<dbReference type="SUPFAM" id="SSF48452">
    <property type="entry name" value="TPR-like"/>
    <property type="match status" value="1"/>
</dbReference>
<organism evidence="3 4">
    <name type="scientific">Riemerella columbipharyngis</name>
    <dbReference type="NCBI Taxonomy" id="1071918"/>
    <lineage>
        <taxon>Bacteria</taxon>
        <taxon>Pseudomonadati</taxon>
        <taxon>Bacteroidota</taxon>
        <taxon>Flavobacteriia</taxon>
        <taxon>Flavobacteriales</taxon>
        <taxon>Weeksellaceae</taxon>
        <taxon>Riemerella</taxon>
    </lineage>
</organism>
<dbReference type="Pfam" id="PF13424">
    <property type="entry name" value="TPR_12"/>
    <property type="match status" value="1"/>
</dbReference>
<dbReference type="SMART" id="SM00028">
    <property type="entry name" value="TPR"/>
    <property type="match status" value="3"/>
</dbReference>
<dbReference type="InterPro" id="IPR011990">
    <property type="entry name" value="TPR-like_helical_dom_sf"/>
</dbReference>
<dbReference type="AlphaFoldDB" id="A0A1G6Y2B4"/>
<sequence>MYKAYSLCILFFIFGLMTARGQESYNVLMYRGNQNFNSKNYDNASSYFMEAAKKKNNFGSHYNLGNSLYKRKMYDQAKAEYGRAYDLAQNNDDKVAALYNMGNTEMRLNNPEKAAKLYKKALMNLPYNESIQKNYRIAVHQQKKKNKKKNGPQNSNNNDQDSQQGNKNNAQPNNQGNKPTPQNGGQNEQNQGKGNGKNESQNQPNDGENMPKYIQNQIMKSIQEKEKETAKRILNKSTFVSPQSNAKDW</sequence>
<feature type="compositionally biased region" description="Basic residues" evidence="2">
    <location>
        <begin position="141"/>
        <end position="150"/>
    </location>
</feature>
<keyword evidence="4" id="KW-1185">Reference proteome</keyword>
<dbReference type="PROSITE" id="PS50005">
    <property type="entry name" value="TPR"/>
    <property type="match status" value="1"/>
</dbReference>
<name>A0A1G6Y2B4_9FLAO</name>
<dbReference type="Proteomes" id="UP000198517">
    <property type="component" value="Unassembled WGS sequence"/>
</dbReference>
<evidence type="ECO:0000313" key="4">
    <source>
        <dbReference type="Proteomes" id="UP000198517"/>
    </source>
</evidence>
<keyword evidence="1" id="KW-0802">TPR repeat</keyword>
<evidence type="ECO:0000313" key="3">
    <source>
        <dbReference type="EMBL" id="SDD84480.1"/>
    </source>
</evidence>
<dbReference type="Gene3D" id="1.25.40.10">
    <property type="entry name" value="Tetratricopeptide repeat domain"/>
    <property type="match status" value="1"/>
</dbReference>
<evidence type="ECO:0000256" key="2">
    <source>
        <dbReference type="SAM" id="MobiDB-lite"/>
    </source>
</evidence>
<feature type="repeat" description="TPR" evidence="1">
    <location>
        <begin position="95"/>
        <end position="128"/>
    </location>
</feature>
<feature type="compositionally biased region" description="Low complexity" evidence="2">
    <location>
        <begin position="151"/>
        <end position="203"/>
    </location>
</feature>
<protein>
    <submittedName>
        <fullName evidence="3">Tetratricopeptide repeat-containing protein</fullName>
    </submittedName>
</protein>
<evidence type="ECO:0000256" key="1">
    <source>
        <dbReference type="PROSITE-ProRule" id="PRU00339"/>
    </source>
</evidence>
<dbReference type="InterPro" id="IPR019734">
    <property type="entry name" value="TPR_rpt"/>
</dbReference>
<dbReference type="RefSeq" id="WP_092735466.1">
    <property type="nucleotide sequence ID" value="NZ_FNAS01000001.1"/>
</dbReference>
<proteinExistence type="predicted"/>
<reference evidence="3 4" key="1">
    <citation type="submission" date="2016-10" db="EMBL/GenBank/DDBJ databases">
        <authorList>
            <person name="de Groot N.N."/>
        </authorList>
    </citation>
    <scope>NUCLEOTIDE SEQUENCE [LARGE SCALE GENOMIC DNA]</scope>
    <source>
        <strain evidence="3 4">DSM 24015</strain>
    </source>
</reference>
<dbReference type="STRING" id="1071918.SAMN05421544_1013"/>